<name>A0A533Q8U7_9BACT</name>
<dbReference type="GO" id="GO:0080120">
    <property type="term" value="P:CAAX-box protein maturation"/>
    <property type="evidence" value="ECO:0007669"/>
    <property type="project" value="UniProtKB-ARBA"/>
</dbReference>
<evidence type="ECO:0000313" key="3">
    <source>
        <dbReference type="EMBL" id="TLD41035.1"/>
    </source>
</evidence>
<feature type="transmembrane region" description="Helical" evidence="1">
    <location>
        <begin position="137"/>
        <end position="159"/>
    </location>
</feature>
<feature type="transmembrane region" description="Helical" evidence="1">
    <location>
        <begin position="171"/>
        <end position="190"/>
    </location>
</feature>
<organism evidence="3 4">
    <name type="scientific">Candidatus Jettenia ecosi</name>
    <dbReference type="NCBI Taxonomy" id="2494326"/>
    <lineage>
        <taxon>Bacteria</taxon>
        <taxon>Pseudomonadati</taxon>
        <taxon>Planctomycetota</taxon>
        <taxon>Candidatus Brocadiia</taxon>
        <taxon>Candidatus Brocadiales</taxon>
        <taxon>Candidatus Brocadiaceae</taxon>
        <taxon>Candidatus Jettenia</taxon>
    </lineage>
</organism>
<dbReference type="PANTHER" id="PTHR39430:SF1">
    <property type="entry name" value="PROTEASE"/>
    <property type="match status" value="1"/>
</dbReference>
<reference evidence="3 4" key="1">
    <citation type="submission" date="2019-04" db="EMBL/GenBank/DDBJ databases">
        <title>Genome of a novel bacterium Candidatus Jettenia ecosi reconstructed from metagenome of an anammox bioreactor.</title>
        <authorList>
            <person name="Mardanov A.V."/>
            <person name="Beletsky A.V."/>
            <person name="Ravin N.V."/>
            <person name="Botchkova E.A."/>
            <person name="Litti Y.V."/>
            <person name="Nozhevnikova A.N."/>
        </authorList>
    </citation>
    <scope>NUCLEOTIDE SEQUENCE [LARGE SCALE GENOMIC DNA]</scope>
    <source>
        <strain evidence="3">J2</strain>
    </source>
</reference>
<evidence type="ECO:0000256" key="1">
    <source>
        <dbReference type="SAM" id="Phobius"/>
    </source>
</evidence>
<gene>
    <name evidence="3" type="ORF">JETT_2723</name>
</gene>
<sequence length="318" mass="35995">MNSFEGTKQYKKIFLLFLVILCVSSILAPFIKALLDSLVLSSPFVVDLLHYKQESYDFGKVMRRIMLVVAILMIFLFRKPLMISSFATIGIKHTQKWQEQLQMGFLLGAGMLTLYIAFLYSVGTRILDIDAKSFGDLIFQLAKILLIAGLVGCIEELFFRGFILQSLLKDLPAILAVCITSIFYSSLHFLKVKLIVSPGIQPYVGFMVIYQFLKNFVVDFNTILPSMVGLFLVGVVLSYACLRTNSLYLSIGLHAGWVFLIKINGLFFDHVHRNSNWLFGDSNVVTGVLGWVLLIITLIIIRFVTKMPHNTDITPYHI</sequence>
<evidence type="ECO:0000259" key="2">
    <source>
        <dbReference type="Pfam" id="PF02517"/>
    </source>
</evidence>
<evidence type="ECO:0000313" key="4">
    <source>
        <dbReference type="Proteomes" id="UP000319783"/>
    </source>
</evidence>
<dbReference type="Proteomes" id="UP000319783">
    <property type="component" value="Unassembled WGS sequence"/>
</dbReference>
<dbReference type="InterPro" id="IPR003675">
    <property type="entry name" value="Rce1/LyrA-like_dom"/>
</dbReference>
<dbReference type="PANTHER" id="PTHR39430">
    <property type="entry name" value="MEMBRANE-ASSOCIATED PROTEASE-RELATED"/>
    <property type="match status" value="1"/>
</dbReference>
<keyword evidence="1" id="KW-0472">Membrane</keyword>
<feature type="transmembrane region" description="Helical" evidence="1">
    <location>
        <begin position="103"/>
        <end position="122"/>
    </location>
</feature>
<dbReference type="AlphaFoldDB" id="A0A533Q8U7"/>
<accession>A0A533Q8U7</accession>
<feature type="transmembrane region" description="Helical" evidence="1">
    <location>
        <begin position="288"/>
        <end position="305"/>
    </location>
</feature>
<keyword evidence="1" id="KW-1133">Transmembrane helix</keyword>
<feature type="transmembrane region" description="Helical" evidence="1">
    <location>
        <begin position="247"/>
        <end position="268"/>
    </location>
</feature>
<dbReference type="Pfam" id="PF02517">
    <property type="entry name" value="Rce1-like"/>
    <property type="match status" value="1"/>
</dbReference>
<feature type="transmembrane region" description="Helical" evidence="1">
    <location>
        <begin position="223"/>
        <end position="242"/>
    </location>
</feature>
<protein>
    <submittedName>
        <fullName evidence="3">Abortive infection protein</fullName>
    </submittedName>
</protein>
<dbReference type="EMBL" id="SULG01000066">
    <property type="protein sequence ID" value="TLD41035.1"/>
    <property type="molecule type" value="Genomic_DNA"/>
</dbReference>
<comment type="caution">
    <text evidence="3">The sequence shown here is derived from an EMBL/GenBank/DDBJ whole genome shotgun (WGS) entry which is preliminary data.</text>
</comment>
<keyword evidence="1" id="KW-0812">Transmembrane</keyword>
<feature type="transmembrane region" description="Helical" evidence="1">
    <location>
        <begin position="65"/>
        <end position="91"/>
    </location>
</feature>
<proteinExistence type="predicted"/>
<dbReference type="GO" id="GO:0004175">
    <property type="term" value="F:endopeptidase activity"/>
    <property type="evidence" value="ECO:0007669"/>
    <property type="project" value="UniProtKB-ARBA"/>
</dbReference>
<feature type="domain" description="CAAX prenyl protease 2/Lysostaphin resistance protein A-like" evidence="2">
    <location>
        <begin position="140"/>
        <end position="259"/>
    </location>
</feature>